<gene>
    <name evidence="2" type="ORF">PT85_12915</name>
</gene>
<proteinExistence type="predicted"/>
<keyword evidence="1" id="KW-0812">Transmembrane</keyword>
<name>A0A0B3BU29_9PSED</name>
<dbReference type="Proteomes" id="UP000030980">
    <property type="component" value="Unassembled WGS sequence"/>
</dbReference>
<keyword evidence="1" id="KW-0472">Membrane</keyword>
<evidence type="ECO:0000256" key="1">
    <source>
        <dbReference type="SAM" id="Phobius"/>
    </source>
</evidence>
<accession>A0A0B3BU29</accession>
<dbReference type="AlphaFoldDB" id="A0A0B3BU29"/>
<dbReference type="EMBL" id="JTAK01000005">
    <property type="protein sequence ID" value="KHO64149.1"/>
    <property type="molecule type" value="Genomic_DNA"/>
</dbReference>
<keyword evidence="3" id="KW-1185">Reference proteome</keyword>
<keyword evidence="1" id="KW-1133">Transmembrane helix</keyword>
<reference evidence="2 3" key="1">
    <citation type="submission" date="2014-11" db="EMBL/GenBank/DDBJ databases">
        <title>Genome sequence of Pseudomonas tuomuerensis JCM 14085.</title>
        <authorList>
            <person name="Shin S.-K."/>
            <person name="Yi H."/>
        </authorList>
    </citation>
    <scope>NUCLEOTIDE SEQUENCE [LARGE SCALE GENOMIC DNA]</scope>
    <source>
        <strain evidence="2 3">JCM 14085</strain>
    </source>
</reference>
<protein>
    <submittedName>
        <fullName evidence="2">Uncharacterized protein</fullName>
    </submittedName>
</protein>
<comment type="caution">
    <text evidence="2">The sequence shown here is derived from an EMBL/GenBank/DDBJ whole genome shotgun (WGS) entry which is preliminary data.</text>
</comment>
<organism evidence="2 3">
    <name type="scientific">Pseudomonas flexibilis</name>
    <dbReference type="NCBI Taxonomy" id="706570"/>
    <lineage>
        <taxon>Bacteria</taxon>
        <taxon>Pseudomonadati</taxon>
        <taxon>Pseudomonadota</taxon>
        <taxon>Gammaproteobacteria</taxon>
        <taxon>Pseudomonadales</taxon>
        <taxon>Pseudomonadaceae</taxon>
        <taxon>Pseudomonas</taxon>
    </lineage>
</organism>
<feature type="transmembrane region" description="Helical" evidence="1">
    <location>
        <begin position="12"/>
        <end position="31"/>
    </location>
</feature>
<evidence type="ECO:0000313" key="3">
    <source>
        <dbReference type="Proteomes" id="UP000030980"/>
    </source>
</evidence>
<sequence length="70" mass="7644">MCFFPGGTGRQLLEGPFVAIILIAQVLNFLLQGFDFGLGGGNCQRCGQRTQCGDSKQMRTKRTKHADIPV</sequence>
<evidence type="ECO:0000313" key="2">
    <source>
        <dbReference type="EMBL" id="KHO64149.1"/>
    </source>
</evidence>